<feature type="transmembrane region" description="Helical" evidence="7">
    <location>
        <begin position="142"/>
        <end position="164"/>
    </location>
</feature>
<feature type="transmembrane region" description="Helical" evidence="7">
    <location>
        <begin position="107"/>
        <end position="130"/>
    </location>
</feature>
<dbReference type="PANTHER" id="PTHR33048:SF129">
    <property type="entry name" value="INTEGRAL MEMBRANE PROTEIN-RELATED"/>
    <property type="match status" value="1"/>
</dbReference>
<keyword evidence="10" id="KW-1185">Reference proteome</keyword>
<comment type="subcellular location">
    <subcellularLocation>
        <location evidence="1">Membrane</location>
        <topology evidence="1">Multi-pass membrane protein</topology>
    </subcellularLocation>
</comment>
<accession>A0ABQ8GSV6</accession>
<comment type="similarity">
    <text evidence="5">Belongs to the SAT4 family.</text>
</comment>
<organism evidence="9 10">
    <name type="scientific">Macrophomina phaseolina</name>
    <dbReference type="NCBI Taxonomy" id="35725"/>
    <lineage>
        <taxon>Eukaryota</taxon>
        <taxon>Fungi</taxon>
        <taxon>Dikarya</taxon>
        <taxon>Ascomycota</taxon>
        <taxon>Pezizomycotina</taxon>
        <taxon>Dothideomycetes</taxon>
        <taxon>Dothideomycetes incertae sedis</taxon>
        <taxon>Botryosphaeriales</taxon>
        <taxon>Botryosphaeriaceae</taxon>
        <taxon>Macrophomina</taxon>
    </lineage>
</organism>
<protein>
    <recommendedName>
        <fullName evidence="8">Rhodopsin domain-containing protein</fullName>
    </recommendedName>
</protein>
<proteinExistence type="inferred from homology"/>
<dbReference type="InterPro" id="IPR052337">
    <property type="entry name" value="SAT4-like"/>
</dbReference>
<evidence type="ECO:0000256" key="4">
    <source>
        <dbReference type="ARBA" id="ARBA00023136"/>
    </source>
</evidence>
<sequence length="390" mass="44053">MPGGPVPPIELLMQWQTDAFPHGIRSGPTITVISAVFTAIALVVVLARLHDRLVTRHNYGLDDTLIVMAMITTIGLAVATSLAEQYYGFNRHTWDLTAEIAPSTRKITLSISVLYLASTGFTKLSILCFYRRIGEIRPWFKWTIWLNMAFVIAYSLSFTIVIFFECSPVDAYWNKANPHWRLSHKFHCINEGAKMVTAGAISAAQDVLACILPMALFWDLRISKRAKLALGFVFSLGLLTSAVSIVRTIKIYRIFFETYDVTWAARIVFSFTIVEACLGIICASMPALKNSLQRVFHIVIDPFTIGSSKTNRRWKNPFFRTYQRSFKDYFSSSQPTSNPSRTSGRVVNKGPVTPQNTYDSYQSQSLKASESRSIEERELNTIQEGHYLNV</sequence>
<feature type="region of interest" description="Disordered" evidence="6">
    <location>
        <begin position="330"/>
        <end position="375"/>
    </location>
</feature>
<evidence type="ECO:0000256" key="2">
    <source>
        <dbReference type="ARBA" id="ARBA00022692"/>
    </source>
</evidence>
<feature type="compositionally biased region" description="Polar residues" evidence="6">
    <location>
        <begin position="330"/>
        <end position="345"/>
    </location>
</feature>
<evidence type="ECO:0000256" key="5">
    <source>
        <dbReference type="ARBA" id="ARBA00038359"/>
    </source>
</evidence>
<evidence type="ECO:0000256" key="1">
    <source>
        <dbReference type="ARBA" id="ARBA00004141"/>
    </source>
</evidence>
<name>A0ABQ8GSV6_9PEZI</name>
<evidence type="ECO:0000256" key="7">
    <source>
        <dbReference type="SAM" id="Phobius"/>
    </source>
</evidence>
<feature type="domain" description="Rhodopsin" evidence="8">
    <location>
        <begin position="47"/>
        <end position="293"/>
    </location>
</feature>
<feature type="transmembrane region" description="Helical" evidence="7">
    <location>
        <begin position="65"/>
        <end position="87"/>
    </location>
</feature>
<dbReference type="PANTHER" id="PTHR33048">
    <property type="entry name" value="PTH11-LIKE INTEGRAL MEMBRANE PROTEIN (AFU_ORTHOLOGUE AFUA_5G11245)"/>
    <property type="match status" value="1"/>
</dbReference>
<feature type="transmembrane region" description="Helical" evidence="7">
    <location>
        <begin position="228"/>
        <end position="247"/>
    </location>
</feature>
<keyword evidence="3 7" id="KW-1133">Transmembrane helix</keyword>
<dbReference type="Pfam" id="PF20684">
    <property type="entry name" value="Fung_rhodopsin"/>
    <property type="match status" value="1"/>
</dbReference>
<reference evidence="9 10" key="1">
    <citation type="journal article" date="2021" name="Nat. Commun.">
        <title>Genetic determinants of endophytism in the Arabidopsis root mycobiome.</title>
        <authorList>
            <person name="Mesny F."/>
            <person name="Miyauchi S."/>
            <person name="Thiergart T."/>
            <person name="Pickel B."/>
            <person name="Atanasova L."/>
            <person name="Karlsson M."/>
            <person name="Huettel B."/>
            <person name="Barry K.W."/>
            <person name="Haridas S."/>
            <person name="Chen C."/>
            <person name="Bauer D."/>
            <person name="Andreopoulos W."/>
            <person name="Pangilinan J."/>
            <person name="LaButti K."/>
            <person name="Riley R."/>
            <person name="Lipzen A."/>
            <person name="Clum A."/>
            <person name="Drula E."/>
            <person name="Henrissat B."/>
            <person name="Kohler A."/>
            <person name="Grigoriev I.V."/>
            <person name="Martin F.M."/>
            <person name="Hacquard S."/>
        </authorList>
    </citation>
    <scope>NUCLEOTIDE SEQUENCE [LARGE SCALE GENOMIC DNA]</scope>
    <source>
        <strain evidence="9 10">MPI-SDFR-AT-0080</strain>
    </source>
</reference>
<feature type="transmembrane region" description="Helical" evidence="7">
    <location>
        <begin position="267"/>
        <end position="288"/>
    </location>
</feature>
<feature type="compositionally biased region" description="Polar residues" evidence="6">
    <location>
        <begin position="353"/>
        <end position="368"/>
    </location>
</feature>
<dbReference type="Proteomes" id="UP000774617">
    <property type="component" value="Unassembled WGS sequence"/>
</dbReference>
<keyword evidence="4 7" id="KW-0472">Membrane</keyword>
<evidence type="ECO:0000259" key="8">
    <source>
        <dbReference type="Pfam" id="PF20684"/>
    </source>
</evidence>
<evidence type="ECO:0000256" key="6">
    <source>
        <dbReference type="SAM" id="MobiDB-lite"/>
    </source>
</evidence>
<feature type="transmembrane region" description="Helical" evidence="7">
    <location>
        <begin position="30"/>
        <end position="49"/>
    </location>
</feature>
<dbReference type="EMBL" id="JAGTJR010000002">
    <property type="protein sequence ID" value="KAH7063581.1"/>
    <property type="molecule type" value="Genomic_DNA"/>
</dbReference>
<feature type="transmembrane region" description="Helical" evidence="7">
    <location>
        <begin position="195"/>
        <end position="216"/>
    </location>
</feature>
<gene>
    <name evidence="9" type="ORF">B0J12DRAFT_735464</name>
</gene>
<evidence type="ECO:0000256" key="3">
    <source>
        <dbReference type="ARBA" id="ARBA00022989"/>
    </source>
</evidence>
<dbReference type="InterPro" id="IPR049326">
    <property type="entry name" value="Rhodopsin_dom_fungi"/>
</dbReference>
<evidence type="ECO:0000313" key="9">
    <source>
        <dbReference type="EMBL" id="KAH7063581.1"/>
    </source>
</evidence>
<comment type="caution">
    <text evidence="9">The sequence shown here is derived from an EMBL/GenBank/DDBJ whole genome shotgun (WGS) entry which is preliminary data.</text>
</comment>
<evidence type="ECO:0000313" key="10">
    <source>
        <dbReference type="Proteomes" id="UP000774617"/>
    </source>
</evidence>
<keyword evidence="2 7" id="KW-0812">Transmembrane</keyword>